<dbReference type="InterPro" id="IPR029066">
    <property type="entry name" value="PLP-binding_barrel"/>
</dbReference>
<evidence type="ECO:0000313" key="7">
    <source>
        <dbReference type="Proteomes" id="UP000698963"/>
    </source>
</evidence>
<dbReference type="CDD" id="cd00635">
    <property type="entry name" value="PLPDE_III_YBL036c_like"/>
    <property type="match status" value="1"/>
</dbReference>
<dbReference type="FunFam" id="3.20.20.10:FF:000018">
    <property type="entry name" value="Pyridoxal phosphate homeostasis protein"/>
    <property type="match status" value="1"/>
</dbReference>
<dbReference type="PIRSF" id="PIRSF004848">
    <property type="entry name" value="YBL036c_PLPDEIII"/>
    <property type="match status" value="1"/>
</dbReference>
<comment type="cofactor">
    <cofactor evidence="3">
        <name>pyridoxal 5'-phosphate</name>
        <dbReference type="ChEBI" id="CHEBI:597326"/>
    </cofactor>
</comment>
<dbReference type="HAMAP" id="MF_02087">
    <property type="entry name" value="PLP_homeostasis"/>
    <property type="match status" value="1"/>
</dbReference>
<dbReference type="PANTHER" id="PTHR10146">
    <property type="entry name" value="PROLINE SYNTHETASE CO-TRANSCRIBED BACTERIAL HOMOLOG PROTEIN"/>
    <property type="match status" value="1"/>
</dbReference>
<feature type="domain" description="Alanine racemase N-terminal" evidence="5">
    <location>
        <begin position="13"/>
        <end position="234"/>
    </location>
</feature>
<comment type="caution">
    <text evidence="6">The sequence shown here is derived from an EMBL/GenBank/DDBJ whole genome shotgun (WGS) entry which is preliminary data.</text>
</comment>
<dbReference type="Gene3D" id="3.20.20.10">
    <property type="entry name" value="Alanine racemase"/>
    <property type="match status" value="1"/>
</dbReference>
<protein>
    <recommendedName>
        <fullName evidence="2">Pyridoxal phosphate homeostasis protein</fullName>
        <shortName evidence="2">PLP homeostasis protein</shortName>
    </recommendedName>
</protein>
<dbReference type="Pfam" id="PF01168">
    <property type="entry name" value="Ala_racemase_N"/>
    <property type="match status" value="1"/>
</dbReference>
<dbReference type="SUPFAM" id="SSF51419">
    <property type="entry name" value="PLP-binding barrel"/>
    <property type="match status" value="1"/>
</dbReference>
<evidence type="ECO:0000259" key="5">
    <source>
        <dbReference type="Pfam" id="PF01168"/>
    </source>
</evidence>
<proteinExistence type="inferred from homology"/>
<gene>
    <name evidence="6" type="ORF">K8W16_00745</name>
</gene>
<evidence type="ECO:0000256" key="4">
    <source>
        <dbReference type="RuleBase" id="RU004514"/>
    </source>
</evidence>
<accession>A0A921ATG0</accession>
<dbReference type="Proteomes" id="UP000698963">
    <property type="component" value="Unassembled WGS sequence"/>
</dbReference>
<dbReference type="NCBIfam" id="TIGR00044">
    <property type="entry name" value="YggS family pyridoxal phosphate-dependent enzyme"/>
    <property type="match status" value="1"/>
</dbReference>
<evidence type="ECO:0000256" key="1">
    <source>
        <dbReference type="ARBA" id="ARBA00022898"/>
    </source>
</evidence>
<organism evidence="6 7">
    <name type="scientific">Mailhella massiliensis</name>
    <dbReference type="NCBI Taxonomy" id="1903261"/>
    <lineage>
        <taxon>Bacteria</taxon>
        <taxon>Pseudomonadati</taxon>
        <taxon>Thermodesulfobacteriota</taxon>
        <taxon>Desulfovibrionia</taxon>
        <taxon>Desulfovibrionales</taxon>
        <taxon>Desulfovibrionaceae</taxon>
        <taxon>Mailhella</taxon>
    </lineage>
</organism>
<reference evidence="6" key="2">
    <citation type="submission" date="2021-09" db="EMBL/GenBank/DDBJ databases">
        <authorList>
            <person name="Gilroy R."/>
        </authorList>
    </citation>
    <scope>NUCLEOTIDE SEQUENCE</scope>
    <source>
        <strain evidence="6">ChiGjej2B2-19336</strain>
    </source>
</reference>
<comment type="similarity">
    <text evidence="2 4">Belongs to the pyridoxal phosphate-binding protein YggS/PROSC family.</text>
</comment>
<reference evidence="6" key="1">
    <citation type="journal article" date="2021" name="PeerJ">
        <title>Extensive microbial diversity within the chicken gut microbiome revealed by metagenomics and culture.</title>
        <authorList>
            <person name="Gilroy R."/>
            <person name="Ravi A."/>
            <person name="Getino M."/>
            <person name="Pursley I."/>
            <person name="Horton D.L."/>
            <person name="Alikhan N.F."/>
            <person name="Baker D."/>
            <person name="Gharbi K."/>
            <person name="Hall N."/>
            <person name="Watson M."/>
            <person name="Adriaenssens E.M."/>
            <person name="Foster-Nyarko E."/>
            <person name="Jarju S."/>
            <person name="Secka A."/>
            <person name="Antonio M."/>
            <person name="Oren A."/>
            <person name="Chaudhuri R.R."/>
            <person name="La Ragione R."/>
            <person name="Hildebrand F."/>
            <person name="Pallen M.J."/>
        </authorList>
    </citation>
    <scope>NUCLEOTIDE SEQUENCE</scope>
    <source>
        <strain evidence="6">ChiGjej2B2-19336</strain>
    </source>
</reference>
<comment type="function">
    <text evidence="2">Pyridoxal 5'-phosphate (PLP)-binding protein, which is involved in PLP homeostasis.</text>
</comment>
<dbReference type="GO" id="GO:0030170">
    <property type="term" value="F:pyridoxal phosphate binding"/>
    <property type="evidence" value="ECO:0007669"/>
    <property type="project" value="UniProtKB-UniRule"/>
</dbReference>
<evidence type="ECO:0000256" key="3">
    <source>
        <dbReference type="PIRSR" id="PIRSR004848-1"/>
    </source>
</evidence>
<dbReference type="EMBL" id="DYZA01000016">
    <property type="protein sequence ID" value="HJD96162.1"/>
    <property type="molecule type" value="Genomic_DNA"/>
</dbReference>
<keyword evidence="1 2" id="KW-0663">Pyridoxal phosphate</keyword>
<feature type="modified residue" description="N6-(pyridoxal phosphate)lysine" evidence="2 3">
    <location>
        <position position="36"/>
    </location>
</feature>
<dbReference type="RefSeq" id="WP_304120299.1">
    <property type="nucleotide sequence ID" value="NZ_DYZA01000016.1"/>
</dbReference>
<evidence type="ECO:0000313" key="6">
    <source>
        <dbReference type="EMBL" id="HJD96162.1"/>
    </source>
</evidence>
<sequence>MSLLEERWRGVLDGMAEAVRRAGREAGSVRLVAVSKFHPASDIAELCRLGQLDFGENYVQEARAKQAELDGLGIRWHAIGPVQTNKAKEVAGRFFLLHTLDRADLARALLRRLPEGETQDVLLQINIGEEPQKSGVAPSGAEALCEELLKGGLVSSEGPGLRLRGLMCLPPRCGEGEEARPYFAALRQLRDELSQKTGLSLPELSMGMSGDYRQAIEEGSTMIRVGTDIFGPRPVKA</sequence>
<evidence type="ECO:0000256" key="2">
    <source>
        <dbReference type="HAMAP-Rule" id="MF_02087"/>
    </source>
</evidence>
<name>A0A921ATG0_9BACT</name>
<dbReference type="InterPro" id="IPR011078">
    <property type="entry name" value="PyrdxlP_homeostasis"/>
</dbReference>
<dbReference type="PANTHER" id="PTHR10146:SF14">
    <property type="entry name" value="PYRIDOXAL PHOSPHATE HOMEOSTASIS PROTEIN"/>
    <property type="match status" value="1"/>
</dbReference>
<dbReference type="AlphaFoldDB" id="A0A921ATG0"/>
<dbReference type="InterPro" id="IPR001608">
    <property type="entry name" value="Ala_racemase_N"/>
</dbReference>